<evidence type="ECO:0000256" key="2">
    <source>
        <dbReference type="ARBA" id="ARBA00008779"/>
    </source>
</evidence>
<dbReference type="PANTHER" id="PTHR42693">
    <property type="entry name" value="ARYLSULFATASE FAMILY MEMBER"/>
    <property type="match status" value="1"/>
</dbReference>
<comment type="similarity">
    <text evidence="2">Belongs to the sulfatase family.</text>
</comment>
<dbReference type="GO" id="GO:0004065">
    <property type="term" value="F:arylsulfatase activity"/>
    <property type="evidence" value="ECO:0007669"/>
    <property type="project" value="TreeGrafter"/>
</dbReference>
<reference evidence="4" key="1">
    <citation type="submission" date="2020-04" db="EMBL/GenBank/DDBJ databases">
        <authorList>
            <person name="Neveu A P."/>
        </authorList>
    </citation>
    <scope>NUCLEOTIDE SEQUENCE</scope>
    <source>
        <tissue evidence="4">Whole embryo</tissue>
    </source>
</reference>
<accession>A0A6F9D737</accession>
<dbReference type="InterPro" id="IPR050738">
    <property type="entry name" value="Sulfatase"/>
</dbReference>
<dbReference type="Pfam" id="PF14707">
    <property type="entry name" value="Sulfatase_C"/>
    <property type="match status" value="1"/>
</dbReference>
<dbReference type="Gene3D" id="3.40.720.10">
    <property type="entry name" value="Alkaline Phosphatase, subunit A"/>
    <property type="match status" value="1"/>
</dbReference>
<comment type="cofactor">
    <cofactor evidence="1">
        <name>Ca(2+)</name>
        <dbReference type="ChEBI" id="CHEBI:29108"/>
    </cofactor>
</comment>
<feature type="domain" description="Sulfatase N-terminal" evidence="3">
    <location>
        <begin position="15"/>
        <end position="170"/>
    </location>
</feature>
<dbReference type="Pfam" id="PF00884">
    <property type="entry name" value="Sulfatase"/>
    <property type="match status" value="1"/>
</dbReference>
<dbReference type="InterPro" id="IPR017850">
    <property type="entry name" value="Alkaline_phosphatase_core_sf"/>
</dbReference>
<evidence type="ECO:0000313" key="4">
    <source>
        <dbReference type="EMBL" id="CAB3223277.1"/>
    </source>
</evidence>
<dbReference type="AlphaFoldDB" id="A0A6F9D737"/>
<dbReference type="EMBL" id="LR783087">
    <property type="protein sequence ID" value="CAB3223277.1"/>
    <property type="molecule type" value="mRNA"/>
</dbReference>
<dbReference type="InterPro" id="IPR000917">
    <property type="entry name" value="Sulfatase_N"/>
</dbReference>
<organism evidence="4">
    <name type="scientific">Phallusia mammillata</name>
    <dbReference type="NCBI Taxonomy" id="59560"/>
    <lineage>
        <taxon>Eukaryota</taxon>
        <taxon>Metazoa</taxon>
        <taxon>Chordata</taxon>
        <taxon>Tunicata</taxon>
        <taxon>Ascidiacea</taxon>
        <taxon>Phlebobranchia</taxon>
        <taxon>Ascidiidae</taxon>
        <taxon>Phallusia</taxon>
    </lineage>
</organism>
<dbReference type="SUPFAM" id="SSF53649">
    <property type="entry name" value="Alkaline phosphatase-like"/>
    <property type="match status" value="1"/>
</dbReference>
<dbReference type="PANTHER" id="PTHR42693:SF15">
    <property type="entry name" value="ARYLSULFATASE"/>
    <property type="match status" value="1"/>
</dbReference>
<sequence length="342" mass="38520">MSSKCFLYCNATMKEQPINPEMLTQRIAADAVQFVKDNHDNPFFLYMGMPQTHTAMICSTKFCNKSRRGIYGDNVNEMSWAVGEVVNVVKQLGIEENTLVMFISDHGPQIEECFHGGSPGPLKGGKATSWEGGIHVPSIAWWPGKIPPGSVNHHVLSTMDVFPTLLALAGENNVGKQGTFLDGIRVDQLFAENHENVKPPHKILFHYCSKQLFAVRLGRYKIHYYTQNVEAHNYSSNCVDGQPMGDMIANMDCSRATKQSPPIMFDLETDPGERFQLEASLHEDVLTEAQTLIDEHRKTLTPVPQQLGNWNDDLQPCCNPPHCKCNEYDDSKFQQQVYKNEL</sequence>
<evidence type="ECO:0000256" key="1">
    <source>
        <dbReference type="ARBA" id="ARBA00001913"/>
    </source>
</evidence>
<proteinExistence type="evidence at transcript level"/>
<evidence type="ECO:0000259" key="3">
    <source>
        <dbReference type="Pfam" id="PF00884"/>
    </source>
</evidence>
<protein>
    <submittedName>
        <fullName evidence="4">Arylsulfatase-like</fullName>
    </submittedName>
</protein>
<gene>
    <name evidence="4" type="primary">Arsg-006</name>
</gene>
<dbReference type="Gene3D" id="3.30.1120.10">
    <property type="match status" value="1"/>
</dbReference>
<name>A0A6F9D737_9ASCI</name>